<reference evidence="1" key="2">
    <citation type="journal article" date="2015" name="Fish Shellfish Immunol.">
        <title>Early steps in the European eel (Anguilla anguilla)-Vibrio vulnificus interaction in the gills: Role of the RtxA13 toxin.</title>
        <authorList>
            <person name="Callol A."/>
            <person name="Pajuelo D."/>
            <person name="Ebbesson L."/>
            <person name="Teles M."/>
            <person name="MacKenzie S."/>
            <person name="Amaro C."/>
        </authorList>
    </citation>
    <scope>NUCLEOTIDE SEQUENCE</scope>
</reference>
<protein>
    <submittedName>
        <fullName evidence="1">Uncharacterized protein</fullName>
    </submittedName>
</protein>
<organism evidence="1">
    <name type="scientific">Anguilla anguilla</name>
    <name type="common">European freshwater eel</name>
    <name type="synonym">Muraena anguilla</name>
    <dbReference type="NCBI Taxonomy" id="7936"/>
    <lineage>
        <taxon>Eukaryota</taxon>
        <taxon>Metazoa</taxon>
        <taxon>Chordata</taxon>
        <taxon>Craniata</taxon>
        <taxon>Vertebrata</taxon>
        <taxon>Euteleostomi</taxon>
        <taxon>Actinopterygii</taxon>
        <taxon>Neopterygii</taxon>
        <taxon>Teleostei</taxon>
        <taxon>Anguilliformes</taxon>
        <taxon>Anguillidae</taxon>
        <taxon>Anguilla</taxon>
    </lineage>
</organism>
<dbReference type="EMBL" id="GBXM01065446">
    <property type="protein sequence ID" value="JAH43131.1"/>
    <property type="molecule type" value="Transcribed_RNA"/>
</dbReference>
<accession>A0A0E9SP93</accession>
<dbReference type="AlphaFoldDB" id="A0A0E9SP93"/>
<proteinExistence type="predicted"/>
<sequence length="54" mass="5750">MRVSLTFNNSQLRAEIAVAASLDSLDSVAVCKVDQGLLSCCAFQRTLGSGAKFR</sequence>
<evidence type="ECO:0000313" key="1">
    <source>
        <dbReference type="EMBL" id="JAH43131.1"/>
    </source>
</evidence>
<reference evidence="1" key="1">
    <citation type="submission" date="2014-11" db="EMBL/GenBank/DDBJ databases">
        <authorList>
            <person name="Amaro Gonzalez C."/>
        </authorList>
    </citation>
    <scope>NUCLEOTIDE SEQUENCE</scope>
</reference>
<name>A0A0E9SP93_ANGAN</name>